<dbReference type="InterPro" id="IPR036922">
    <property type="entry name" value="Rieske_2Fe-2S_sf"/>
</dbReference>
<keyword evidence="1" id="KW-0001">2Fe-2S</keyword>
<comment type="caution">
    <text evidence="8">The sequence shown here is derived from an EMBL/GenBank/DDBJ whole genome shotgun (WGS) entry which is preliminary data.</text>
</comment>
<evidence type="ECO:0000313" key="8">
    <source>
        <dbReference type="EMBL" id="KAA1417675.1"/>
    </source>
</evidence>
<dbReference type="PANTHER" id="PTHR21496:SF0">
    <property type="entry name" value="RIESKE DOMAIN-CONTAINING PROTEIN"/>
    <property type="match status" value="1"/>
</dbReference>
<proteinExistence type="inferred from homology"/>
<accession>A0A5B1LAL0</accession>
<evidence type="ECO:0000256" key="6">
    <source>
        <dbReference type="ARBA" id="ARBA00038001"/>
    </source>
</evidence>
<dbReference type="Gene3D" id="2.102.10.10">
    <property type="entry name" value="Rieske [2Fe-2S] iron-sulphur domain"/>
    <property type="match status" value="1"/>
</dbReference>
<dbReference type="CDD" id="cd03467">
    <property type="entry name" value="Rieske"/>
    <property type="match status" value="1"/>
</dbReference>
<keyword evidence="4" id="KW-0411">Iron-sulfur</keyword>
<dbReference type="EMBL" id="VUJV01000005">
    <property type="protein sequence ID" value="KAA1417675.1"/>
    <property type="molecule type" value="Genomic_DNA"/>
</dbReference>
<dbReference type="RefSeq" id="WP_149729245.1">
    <property type="nucleotide sequence ID" value="NZ_VUJV01000005.1"/>
</dbReference>
<evidence type="ECO:0000256" key="5">
    <source>
        <dbReference type="ARBA" id="ARBA00034078"/>
    </source>
</evidence>
<evidence type="ECO:0000313" key="9">
    <source>
        <dbReference type="Proteomes" id="UP000325003"/>
    </source>
</evidence>
<feature type="domain" description="Rieske" evidence="7">
    <location>
        <begin position="2"/>
        <end position="75"/>
    </location>
</feature>
<reference evidence="8 9" key="1">
    <citation type="submission" date="2019-09" db="EMBL/GenBank/DDBJ databases">
        <title>Nocardioides panacisoli sp. nov., isolated from the soil of a ginseng field.</title>
        <authorList>
            <person name="Cho C."/>
        </authorList>
    </citation>
    <scope>NUCLEOTIDE SEQUENCE [LARGE SCALE GENOMIC DNA]</scope>
    <source>
        <strain evidence="8 9">BN130099</strain>
    </source>
</reference>
<dbReference type="Pfam" id="PF00355">
    <property type="entry name" value="Rieske"/>
    <property type="match status" value="1"/>
</dbReference>
<comment type="similarity">
    <text evidence="6">Belongs to the bacterial ring-hydroxylating dioxygenase ferredoxin component family.</text>
</comment>
<evidence type="ECO:0000256" key="3">
    <source>
        <dbReference type="ARBA" id="ARBA00023004"/>
    </source>
</evidence>
<gene>
    <name evidence="8" type="ORF">F0U44_15370</name>
</gene>
<keyword evidence="3" id="KW-0408">Iron</keyword>
<dbReference type="AlphaFoldDB" id="A0A5B1LAL0"/>
<sequence>MTRIGPASELGPGSLTRSGRYAVGNNGNHFAVTRKCRHLGGDLDEGSIDADGCLVCPWHAAKYDVQTGRMVRGPQGIFAKIPGLGALFKSITRVVPLGRATVEVRDGDVHLVDGE</sequence>
<dbReference type="GO" id="GO:0046872">
    <property type="term" value="F:metal ion binding"/>
    <property type="evidence" value="ECO:0007669"/>
    <property type="project" value="UniProtKB-KW"/>
</dbReference>
<dbReference type="PANTHER" id="PTHR21496">
    <property type="entry name" value="FERREDOXIN-RELATED"/>
    <property type="match status" value="1"/>
</dbReference>
<protein>
    <submittedName>
        <fullName evidence="8">Rieske (2Fe-2S) protein</fullName>
    </submittedName>
</protein>
<name>A0A5B1LAL0_9ACTN</name>
<reference evidence="8 9" key="2">
    <citation type="submission" date="2019-09" db="EMBL/GenBank/DDBJ databases">
        <authorList>
            <person name="Jin C."/>
        </authorList>
    </citation>
    <scope>NUCLEOTIDE SEQUENCE [LARGE SCALE GENOMIC DNA]</scope>
    <source>
        <strain evidence="8 9">BN130099</strain>
    </source>
</reference>
<dbReference type="GO" id="GO:0016705">
    <property type="term" value="F:oxidoreductase activity, acting on paired donors, with incorporation or reduction of molecular oxygen"/>
    <property type="evidence" value="ECO:0007669"/>
    <property type="project" value="UniProtKB-ARBA"/>
</dbReference>
<keyword evidence="9" id="KW-1185">Reference proteome</keyword>
<evidence type="ECO:0000259" key="7">
    <source>
        <dbReference type="PROSITE" id="PS51296"/>
    </source>
</evidence>
<evidence type="ECO:0000256" key="1">
    <source>
        <dbReference type="ARBA" id="ARBA00022714"/>
    </source>
</evidence>
<keyword evidence="2" id="KW-0479">Metal-binding</keyword>
<dbReference type="SUPFAM" id="SSF50022">
    <property type="entry name" value="ISP domain"/>
    <property type="match status" value="1"/>
</dbReference>
<evidence type="ECO:0000256" key="2">
    <source>
        <dbReference type="ARBA" id="ARBA00022723"/>
    </source>
</evidence>
<organism evidence="8 9">
    <name type="scientific">Nocardioides humilatus</name>
    <dbReference type="NCBI Taxonomy" id="2607660"/>
    <lineage>
        <taxon>Bacteria</taxon>
        <taxon>Bacillati</taxon>
        <taxon>Actinomycetota</taxon>
        <taxon>Actinomycetes</taxon>
        <taxon>Propionibacteriales</taxon>
        <taxon>Nocardioidaceae</taxon>
        <taxon>Nocardioides</taxon>
    </lineage>
</organism>
<dbReference type="GO" id="GO:0051537">
    <property type="term" value="F:2 iron, 2 sulfur cluster binding"/>
    <property type="evidence" value="ECO:0007669"/>
    <property type="project" value="UniProtKB-KW"/>
</dbReference>
<comment type="cofactor">
    <cofactor evidence="5">
        <name>[2Fe-2S] cluster</name>
        <dbReference type="ChEBI" id="CHEBI:190135"/>
    </cofactor>
</comment>
<dbReference type="GO" id="GO:0004497">
    <property type="term" value="F:monooxygenase activity"/>
    <property type="evidence" value="ECO:0007669"/>
    <property type="project" value="UniProtKB-ARBA"/>
</dbReference>
<evidence type="ECO:0000256" key="4">
    <source>
        <dbReference type="ARBA" id="ARBA00023014"/>
    </source>
</evidence>
<dbReference type="InterPro" id="IPR017941">
    <property type="entry name" value="Rieske_2Fe-2S"/>
</dbReference>
<dbReference type="Proteomes" id="UP000325003">
    <property type="component" value="Unassembled WGS sequence"/>
</dbReference>
<dbReference type="PROSITE" id="PS51296">
    <property type="entry name" value="RIESKE"/>
    <property type="match status" value="1"/>
</dbReference>